<feature type="compositionally biased region" description="Polar residues" evidence="3">
    <location>
        <begin position="232"/>
        <end position="245"/>
    </location>
</feature>
<protein>
    <recommendedName>
        <fullName evidence="4">EF-hand domain-containing protein</fullName>
    </recommendedName>
</protein>
<dbReference type="PROSITE" id="PS50222">
    <property type="entry name" value="EF_HAND_2"/>
    <property type="match status" value="1"/>
</dbReference>
<dbReference type="InterPro" id="IPR011992">
    <property type="entry name" value="EF-hand-dom_pair"/>
</dbReference>
<dbReference type="InterPro" id="IPR002048">
    <property type="entry name" value="EF_hand_dom"/>
</dbReference>
<feature type="region of interest" description="Disordered" evidence="3">
    <location>
        <begin position="1"/>
        <end position="93"/>
    </location>
</feature>
<comment type="caution">
    <text evidence="5">The sequence shown here is derived from an EMBL/GenBank/DDBJ whole genome shotgun (WGS) entry which is preliminary data.</text>
</comment>
<dbReference type="PANTHER" id="PTHR10827:SF98">
    <property type="entry name" value="45 KDA CALCIUM-BINDING PROTEIN"/>
    <property type="match status" value="1"/>
</dbReference>
<dbReference type="Gene3D" id="1.10.238.10">
    <property type="entry name" value="EF-hand"/>
    <property type="match status" value="3"/>
</dbReference>
<dbReference type="Proteomes" id="UP000240009">
    <property type="component" value="Unassembled WGS sequence"/>
</dbReference>
<dbReference type="GO" id="GO:0005509">
    <property type="term" value="F:calcium ion binding"/>
    <property type="evidence" value="ECO:0007669"/>
    <property type="project" value="InterPro"/>
</dbReference>
<feature type="compositionally biased region" description="Basic and acidic residues" evidence="3">
    <location>
        <begin position="215"/>
        <end position="231"/>
    </location>
</feature>
<evidence type="ECO:0000256" key="1">
    <source>
        <dbReference type="ARBA" id="ARBA00022723"/>
    </source>
</evidence>
<dbReference type="PROSITE" id="PS00018">
    <property type="entry name" value="EF_HAND_1"/>
    <property type="match status" value="4"/>
</dbReference>
<feature type="region of interest" description="Disordered" evidence="3">
    <location>
        <begin position="202"/>
        <end position="252"/>
    </location>
</feature>
<feature type="domain" description="EF-hand" evidence="4">
    <location>
        <begin position="215"/>
        <end position="239"/>
    </location>
</feature>
<evidence type="ECO:0000259" key="4">
    <source>
        <dbReference type="PROSITE" id="PS50222"/>
    </source>
</evidence>
<feature type="compositionally biased region" description="Basic and acidic residues" evidence="3">
    <location>
        <begin position="110"/>
        <end position="149"/>
    </location>
</feature>
<feature type="compositionally biased region" description="Basic and acidic residues" evidence="3">
    <location>
        <begin position="162"/>
        <end position="178"/>
    </location>
</feature>
<feature type="region of interest" description="Disordered" evidence="3">
    <location>
        <begin position="110"/>
        <end position="178"/>
    </location>
</feature>
<dbReference type="PANTHER" id="PTHR10827">
    <property type="entry name" value="RETICULOCALBIN"/>
    <property type="match status" value="1"/>
</dbReference>
<evidence type="ECO:0000256" key="3">
    <source>
        <dbReference type="SAM" id="MobiDB-lite"/>
    </source>
</evidence>
<dbReference type="EMBL" id="PUIA01000081">
    <property type="protein sequence ID" value="PQO25424.1"/>
    <property type="molecule type" value="Genomic_DNA"/>
</dbReference>
<sequence>MLRRMDQDRNGKIEGSELEGRGGEFVRRILTGTGMENSNSINVEDASKAVQKAREKREAGVESASMSFGAASDAKPAAGFDAPPPVNGKSLEERYGKTIVDQVMGIMSRYDKNKNHYLDGPEWSEVRWRDDPTQDDKDKDGRLSIEELCLRVVRSNGGQSSGRDEGRSEDRGSGDRGVDARFRLYAESLLKQNDRNGNGVLEKDEWSRLRGNPSDYDKNGDGKITVEELTQRSESFGQGRSSRSVSNEKPKQETYRFLTATERLPKGLPDWFLSNDQDADGQIMMHEFTTSWSTSKVSEFNEYDLNGDGVITPKEALESGKG</sequence>
<name>A0A2S8F0I4_9BACT</name>
<feature type="compositionally biased region" description="Basic and acidic residues" evidence="3">
    <location>
        <begin position="1"/>
        <end position="27"/>
    </location>
</feature>
<accession>A0A2S8F0I4</accession>
<dbReference type="AlphaFoldDB" id="A0A2S8F0I4"/>
<keyword evidence="2" id="KW-0677">Repeat</keyword>
<reference evidence="5 6" key="1">
    <citation type="submission" date="2018-02" db="EMBL/GenBank/DDBJ databases">
        <title>Comparative genomes isolates from brazilian mangrove.</title>
        <authorList>
            <person name="Araujo J.E."/>
            <person name="Taketani R.G."/>
            <person name="Silva M.C.P."/>
            <person name="Loureco M.V."/>
            <person name="Andreote F.D."/>
        </authorList>
    </citation>
    <scope>NUCLEOTIDE SEQUENCE [LARGE SCALE GENOMIC DNA]</scope>
    <source>
        <strain evidence="5 6">HEX-2 MGV</strain>
    </source>
</reference>
<keyword evidence="1" id="KW-0479">Metal-binding</keyword>
<proteinExistence type="predicted"/>
<evidence type="ECO:0000313" key="5">
    <source>
        <dbReference type="EMBL" id="PQO25424.1"/>
    </source>
</evidence>
<organism evidence="5 6">
    <name type="scientific">Blastopirellula marina</name>
    <dbReference type="NCBI Taxonomy" id="124"/>
    <lineage>
        <taxon>Bacteria</taxon>
        <taxon>Pseudomonadati</taxon>
        <taxon>Planctomycetota</taxon>
        <taxon>Planctomycetia</taxon>
        <taxon>Pirellulales</taxon>
        <taxon>Pirellulaceae</taxon>
        <taxon>Blastopirellula</taxon>
    </lineage>
</organism>
<dbReference type="InterPro" id="IPR018247">
    <property type="entry name" value="EF_Hand_1_Ca_BS"/>
</dbReference>
<evidence type="ECO:0000313" key="6">
    <source>
        <dbReference type="Proteomes" id="UP000240009"/>
    </source>
</evidence>
<evidence type="ECO:0000256" key="2">
    <source>
        <dbReference type="ARBA" id="ARBA00022737"/>
    </source>
</evidence>
<dbReference type="Pfam" id="PF13202">
    <property type="entry name" value="EF-hand_5"/>
    <property type="match status" value="4"/>
</dbReference>
<dbReference type="SUPFAM" id="SSF47473">
    <property type="entry name" value="EF-hand"/>
    <property type="match status" value="2"/>
</dbReference>
<gene>
    <name evidence="5" type="ORF">C5Y96_24085</name>
</gene>